<dbReference type="Proteomes" id="UP000000763">
    <property type="component" value="Chromosome 6"/>
</dbReference>
<protein>
    <submittedName>
        <fullName evidence="1">Uncharacterized protein</fullName>
    </submittedName>
</protein>
<name>Q5Z962_ORYSJ</name>
<organism evidence="1 2">
    <name type="scientific">Oryza sativa subsp. japonica</name>
    <name type="common">Rice</name>
    <dbReference type="NCBI Taxonomy" id="39947"/>
    <lineage>
        <taxon>Eukaryota</taxon>
        <taxon>Viridiplantae</taxon>
        <taxon>Streptophyta</taxon>
        <taxon>Embryophyta</taxon>
        <taxon>Tracheophyta</taxon>
        <taxon>Spermatophyta</taxon>
        <taxon>Magnoliopsida</taxon>
        <taxon>Liliopsida</taxon>
        <taxon>Poales</taxon>
        <taxon>Poaceae</taxon>
        <taxon>BOP clade</taxon>
        <taxon>Oryzoideae</taxon>
        <taxon>Oryzeae</taxon>
        <taxon>Oryzinae</taxon>
        <taxon>Oryza</taxon>
        <taxon>Oryza sativa</taxon>
    </lineage>
</organism>
<gene>
    <name evidence="1" type="primary">P0659D09.6</name>
</gene>
<reference evidence="2" key="2">
    <citation type="journal article" date="2008" name="Nucleic Acids Res.">
        <title>The rice annotation project database (RAP-DB): 2008 update.</title>
        <authorList>
            <consortium name="The rice annotation project (RAP)"/>
        </authorList>
    </citation>
    <scope>GENOME REANNOTATION</scope>
    <source>
        <strain evidence="2">cv. Nipponbare</strain>
    </source>
</reference>
<proteinExistence type="predicted"/>
<dbReference type="EMBL" id="AP003686">
    <property type="protein sequence ID" value="BAD53692.1"/>
    <property type="molecule type" value="Genomic_DNA"/>
</dbReference>
<evidence type="ECO:0000313" key="1">
    <source>
        <dbReference type="EMBL" id="BAD53692.1"/>
    </source>
</evidence>
<reference evidence="2" key="1">
    <citation type="journal article" date="2005" name="Nature">
        <title>The map-based sequence of the rice genome.</title>
        <authorList>
            <consortium name="International rice genome sequencing project (IRGSP)"/>
            <person name="Matsumoto T."/>
            <person name="Wu J."/>
            <person name="Kanamori H."/>
            <person name="Katayose Y."/>
            <person name="Fujisawa M."/>
            <person name="Namiki N."/>
            <person name="Mizuno H."/>
            <person name="Yamamoto K."/>
            <person name="Antonio B.A."/>
            <person name="Baba T."/>
            <person name="Sakata K."/>
            <person name="Nagamura Y."/>
            <person name="Aoki H."/>
            <person name="Arikawa K."/>
            <person name="Arita K."/>
            <person name="Bito T."/>
            <person name="Chiden Y."/>
            <person name="Fujitsuka N."/>
            <person name="Fukunaka R."/>
            <person name="Hamada M."/>
            <person name="Harada C."/>
            <person name="Hayashi A."/>
            <person name="Hijishita S."/>
            <person name="Honda M."/>
            <person name="Hosokawa S."/>
            <person name="Ichikawa Y."/>
            <person name="Idonuma A."/>
            <person name="Iijima M."/>
            <person name="Ikeda M."/>
            <person name="Ikeno M."/>
            <person name="Ito K."/>
            <person name="Ito S."/>
            <person name="Ito T."/>
            <person name="Ito Y."/>
            <person name="Ito Y."/>
            <person name="Iwabuchi A."/>
            <person name="Kamiya K."/>
            <person name="Karasawa W."/>
            <person name="Kurita K."/>
            <person name="Katagiri S."/>
            <person name="Kikuta A."/>
            <person name="Kobayashi H."/>
            <person name="Kobayashi N."/>
            <person name="Machita K."/>
            <person name="Maehara T."/>
            <person name="Masukawa M."/>
            <person name="Mizubayashi T."/>
            <person name="Mukai Y."/>
            <person name="Nagasaki H."/>
            <person name="Nagata Y."/>
            <person name="Naito S."/>
            <person name="Nakashima M."/>
            <person name="Nakama Y."/>
            <person name="Nakamichi Y."/>
            <person name="Nakamura M."/>
            <person name="Meguro A."/>
            <person name="Negishi M."/>
            <person name="Ohta I."/>
            <person name="Ohta T."/>
            <person name="Okamoto M."/>
            <person name="Ono N."/>
            <person name="Saji S."/>
            <person name="Sakaguchi M."/>
            <person name="Sakai K."/>
            <person name="Shibata M."/>
            <person name="Shimokawa T."/>
            <person name="Song J."/>
            <person name="Takazaki Y."/>
            <person name="Terasawa K."/>
            <person name="Tsugane M."/>
            <person name="Tsuji K."/>
            <person name="Ueda S."/>
            <person name="Waki K."/>
            <person name="Yamagata H."/>
            <person name="Yamamoto M."/>
            <person name="Yamamoto S."/>
            <person name="Yamane H."/>
            <person name="Yoshiki S."/>
            <person name="Yoshihara R."/>
            <person name="Yukawa K."/>
            <person name="Zhong H."/>
            <person name="Yano M."/>
            <person name="Yuan Q."/>
            <person name="Ouyang S."/>
            <person name="Liu J."/>
            <person name="Jones K.M."/>
            <person name="Gansberger K."/>
            <person name="Moffat K."/>
            <person name="Hill J."/>
            <person name="Bera J."/>
            <person name="Fadrosh D."/>
            <person name="Jin S."/>
            <person name="Johri S."/>
            <person name="Kim M."/>
            <person name="Overton L."/>
            <person name="Reardon M."/>
            <person name="Tsitrin T."/>
            <person name="Vuong H."/>
            <person name="Weaver B."/>
            <person name="Ciecko A."/>
            <person name="Tallon L."/>
            <person name="Jackson J."/>
            <person name="Pai G."/>
            <person name="Aken S.V."/>
            <person name="Utterback T."/>
            <person name="Reidmuller S."/>
            <person name="Feldblyum T."/>
            <person name="Hsiao J."/>
            <person name="Zismann V."/>
            <person name="Iobst S."/>
            <person name="de Vazeille A.R."/>
            <person name="Buell C.R."/>
            <person name="Ying K."/>
            <person name="Li Y."/>
            <person name="Lu T."/>
            <person name="Huang Y."/>
            <person name="Zhao Q."/>
            <person name="Feng Q."/>
            <person name="Zhang L."/>
            <person name="Zhu J."/>
            <person name="Weng Q."/>
            <person name="Mu J."/>
            <person name="Lu Y."/>
            <person name="Fan D."/>
            <person name="Liu Y."/>
            <person name="Guan J."/>
            <person name="Zhang Y."/>
            <person name="Yu S."/>
            <person name="Liu X."/>
            <person name="Zhang Y."/>
            <person name="Hong G."/>
            <person name="Han B."/>
            <person name="Choisne N."/>
            <person name="Demange N."/>
            <person name="Orjeda G."/>
            <person name="Samain S."/>
            <person name="Cattolico L."/>
            <person name="Pelletier E."/>
            <person name="Couloux A."/>
            <person name="Segurens B."/>
            <person name="Wincker P."/>
            <person name="D'Hont A."/>
            <person name="Scarpelli C."/>
            <person name="Weissenbach J."/>
            <person name="Salanoubat M."/>
            <person name="Quetier F."/>
            <person name="Yu Y."/>
            <person name="Kim H.R."/>
            <person name="Rambo T."/>
            <person name="Currie J."/>
            <person name="Collura K."/>
            <person name="Luo M."/>
            <person name="Yang T."/>
            <person name="Ammiraju J.S.S."/>
            <person name="Engler F."/>
            <person name="Soderlund C."/>
            <person name="Wing R.A."/>
            <person name="Palmer L.E."/>
            <person name="de la Bastide M."/>
            <person name="Spiegel L."/>
            <person name="Nascimento L."/>
            <person name="Zutavern T."/>
            <person name="O'Shaughnessy A."/>
            <person name="Dike S."/>
            <person name="Dedhia N."/>
            <person name="Preston R."/>
            <person name="Balija V."/>
            <person name="McCombie W.R."/>
            <person name="Chow T."/>
            <person name="Chen H."/>
            <person name="Chung M."/>
            <person name="Chen C."/>
            <person name="Shaw J."/>
            <person name="Wu H."/>
            <person name="Hsiao K."/>
            <person name="Chao Y."/>
            <person name="Chu M."/>
            <person name="Cheng C."/>
            <person name="Hour A."/>
            <person name="Lee P."/>
            <person name="Lin S."/>
            <person name="Lin Y."/>
            <person name="Liou J."/>
            <person name="Liu S."/>
            <person name="Hsing Y."/>
            <person name="Raghuvanshi S."/>
            <person name="Mohanty A."/>
            <person name="Bharti A.K."/>
            <person name="Gaur A."/>
            <person name="Gupta V."/>
            <person name="Kumar D."/>
            <person name="Ravi V."/>
            <person name="Vij S."/>
            <person name="Kapur A."/>
            <person name="Khurana P."/>
            <person name="Khurana P."/>
            <person name="Khurana J.P."/>
            <person name="Tyagi A.K."/>
            <person name="Gaikwad K."/>
            <person name="Singh A."/>
            <person name="Dalal V."/>
            <person name="Srivastava S."/>
            <person name="Dixit A."/>
            <person name="Pal A.K."/>
            <person name="Ghazi I.A."/>
            <person name="Yadav M."/>
            <person name="Pandit A."/>
            <person name="Bhargava A."/>
            <person name="Sureshbabu K."/>
            <person name="Batra K."/>
            <person name="Sharma T.R."/>
            <person name="Mohapatra T."/>
            <person name="Singh N.K."/>
            <person name="Messing J."/>
            <person name="Nelson A.B."/>
            <person name="Fuks G."/>
            <person name="Kavchok S."/>
            <person name="Keizer G."/>
            <person name="Linton E."/>
            <person name="Llaca V."/>
            <person name="Song R."/>
            <person name="Tanyolac B."/>
            <person name="Young S."/>
            <person name="Ho-Il K."/>
            <person name="Hahn J.H."/>
            <person name="Sangsakoo G."/>
            <person name="Vanavichit A."/>
            <person name="de Mattos Luiz.A.T."/>
            <person name="Zimmer P.D."/>
            <person name="Malone G."/>
            <person name="Dellagostin O."/>
            <person name="de Oliveira A.C."/>
            <person name="Bevan M."/>
            <person name="Bancroft I."/>
            <person name="Minx P."/>
            <person name="Cordum H."/>
            <person name="Wilson R."/>
            <person name="Cheng Z."/>
            <person name="Jin W."/>
            <person name="Jiang J."/>
            <person name="Leong S.A."/>
            <person name="Iwama H."/>
            <person name="Gojobori T."/>
            <person name="Itoh T."/>
            <person name="Niimura Y."/>
            <person name="Fujii Y."/>
            <person name="Habara T."/>
            <person name="Sakai H."/>
            <person name="Sato Y."/>
            <person name="Wilson G."/>
            <person name="Kumar K."/>
            <person name="McCouch S."/>
            <person name="Juretic N."/>
            <person name="Hoen D."/>
            <person name="Wright S."/>
            <person name="Bruskiewich R."/>
            <person name="Bureau T."/>
            <person name="Miyao A."/>
            <person name="Hirochika H."/>
            <person name="Nishikawa T."/>
            <person name="Kadowaki K."/>
            <person name="Sugiura M."/>
            <person name="Burr B."/>
            <person name="Sasaki T."/>
        </authorList>
    </citation>
    <scope>NUCLEOTIDE SEQUENCE [LARGE SCALE GENOMIC DNA]</scope>
    <source>
        <strain evidence="2">cv. Nipponbare</strain>
    </source>
</reference>
<accession>Q5Z962</accession>
<dbReference type="AlphaFoldDB" id="Q5Z962"/>
<evidence type="ECO:0000313" key="2">
    <source>
        <dbReference type="Proteomes" id="UP000000763"/>
    </source>
</evidence>
<sequence>MVSQTWRRELAGRLQGRRGGSEEHVLEDANRARYCGFLLLRRAATNLTNLE</sequence>